<evidence type="ECO:0000313" key="7">
    <source>
        <dbReference type="Proteomes" id="UP000076727"/>
    </source>
</evidence>
<proteinExistence type="predicted"/>
<accession>A0A165MKF7</accession>
<dbReference type="GO" id="GO:0007265">
    <property type="term" value="P:Ras protein signal transduction"/>
    <property type="evidence" value="ECO:0007669"/>
    <property type="project" value="TreeGrafter"/>
</dbReference>
<dbReference type="STRING" id="1314783.A0A165MKF7"/>
<protein>
    <submittedName>
        <fullName evidence="6">Ras GEF</fullName>
    </submittedName>
</protein>
<evidence type="ECO:0000256" key="2">
    <source>
        <dbReference type="PROSITE-ProRule" id="PRU00168"/>
    </source>
</evidence>
<feature type="compositionally biased region" description="Polar residues" evidence="3">
    <location>
        <begin position="62"/>
        <end position="77"/>
    </location>
</feature>
<dbReference type="OrthoDB" id="546434at2759"/>
<name>A0A165MKF7_9APHY</name>
<dbReference type="PROSITE" id="PS50009">
    <property type="entry name" value="RASGEF_CAT"/>
    <property type="match status" value="1"/>
</dbReference>
<dbReference type="PROSITE" id="PS50212">
    <property type="entry name" value="RASGEF_NTER"/>
    <property type="match status" value="1"/>
</dbReference>
<reference evidence="6 7" key="1">
    <citation type="journal article" date="2016" name="Mol. Biol. Evol.">
        <title>Comparative Genomics of Early-Diverging Mushroom-Forming Fungi Provides Insights into the Origins of Lignocellulose Decay Capabilities.</title>
        <authorList>
            <person name="Nagy L.G."/>
            <person name="Riley R."/>
            <person name="Tritt A."/>
            <person name="Adam C."/>
            <person name="Daum C."/>
            <person name="Floudas D."/>
            <person name="Sun H."/>
            <person name="Yadav J.S."/>
            <person name="Pangilinan J."/>
            <person name="Larsson K.H."/>
            <person name="Matsuura K."/>
            <person name="Barry K."/>
            <person name="Labutti K."/>
            <person name="Kuo R."/>
            <person name="Ohm R.A."/>
            <person name="Bhattacharya S.S."/>
            <person name="Shirouzu T."/>
            <person name="Yoshinaga Y."/>
            <person name="Martin F.M."/>
            <person name="Grigoriev I.V."/>
            <person name="Hibbett D.S."/>
        </authorList>
    </citation>
    <scope>NUCLEOTIDE SEQUENCE [LARGE SCALE GENOMIC DNA]</scope>
    <source>
        <strain evidence="6 7">L-15889</strain>
    </source>
</reference>
<dbReference type="GO" id="GO:0005085">
    <property type="term" value="F:guanyl-nucleotide exchange factor activity"/>
    <property type="evidence" value="ECO:0007669"/>
    <property type="project" value="UniProtKB-KW"/>
</dbReference>
<dbReference type="InterPro" id="IPR023578">
    <property type="entry name" value="Ras_GEF_dom_sf"/>
</dbReference>
<dbReference type="SMART" id="SM00147">
    <property type="entry name" value="RasGEF"/>
    <property type="match status" value="1"/>
</dbReference>
<dbReference type="Pfam" id="PF00617">
    <property type="entry name" value="RasGEF"/>
    <property type="match status" value="1"/>
</dbReference>
<evidence type="ECO:0000256" key="3">
    <source>
        <dbReference type="SAM" id="MobiDB-lite"/>
    </source>
</evidence>
<organism evidence="6 7">
    <name type="scientific">Daedalea quercina L-15889</name>
    <dbReference type="NCBI Taxonomy" id="1314783"/>
    <lineage>
        <taxon>Eukaryota</taxon>
        <taxon>Fungi</taxon>
        <taxon>Dikarya</taxon>
        <taxon>Basidiomycota</taxon>
        <taxon>Agaricomycotina</taxon>
        <taxon>Agaricomycetes</taxon>
        <taxon>Polyporales</taxon>
        <taxon>Fomitopsis</taxon>
    </lineage>
</organism>
<dbReference type="GO" id="GO:0005886">
    <property type="term" value="C:plasma membrane"/>
    <property type="evidence" value="ECO:0007669"/>
    <property type="project" value="TreeGrafter"/>
</dbReference>
<dbReference type="SUPFAM" id="SSF48366">
    <property type="entry name" value="Ras GEF"/>
    <property type="match status" value="1"/>
</dbReference>
<dbReference type="Gene3D" id="1.10.840.10">
    <property type="entry name" value="Ras guanine-nucleotide exchange factors catalytic domain"/>
    <property type="match status" value="1"/>
</dbReference>
<feature type="domain" description="N-terminal Ras-GEF" evidence="5">
    <location>
        <begin position="464"/>
        <end position="603"/>
    </location>
</feature>
<feature type="compositionally biased region" description="Low complexity" evidence="3">
    <location>
        <begin position="39"/>
        <end position="57"/>
    </location>
</feature>
<dbReference type="Proteomes" id="UP000076727">
    <property type="component" value="Unassembled WGS sequence"/>
</dbReference>
<evidence type="ECO:0000259" key="5">
    <source>
        <dbReference type="PROSITE" id="PS50212"/>
    </source>
</evidence>
<sequence length="902" mass="100292">MPAPGEKSGINHPARKVSREADSTRSTITPHRRKSQDTGSGIISSSSPPSRAGIPIPDRTRLGSSSVHGSEASTSLRQAPEACGRDLSHRVPGGSWSAQLTNTPDAGFPSEESVSPKQNRSVIAPSGLTATRPTPKIDSKASHAYLSPLAQSPLRWSASGDESDDNASDRISLAVSSLAPSRRGSIAPDVDKVENNLFPVFYAYCRLRGAVFRQELSGLSKEAQTYLDQLIQGEQLIAGSAGSVGYTSAYDTAMKGLVFSRQLMSSYFDTIEARMEKGNRDEVRAIGYQLMEMTMSKFRNVLQTVEMEKELSETATVVSEMDLSVVATADHEDAPSPMPPSANKASIMKKPSLFDRLRKASLGCIAALDVSSQSSTPVATASRGPYRDSRVTLEARTLHESGIYASSPASEAPGWDYMFLSPVTSDESTQSLNIRTSLALFPEEVAKRPALSPVVEEGDVVRGKDGSIVKATVRGLIRVFTEPREMVKNDMADLIDAFFLFSPTFTTAQNLFELLIAREQVAPPRGLHEQKVIAWKVQHDCTRIHVANLICLWLESHWSKVLDDEVEDSLVTRIGSLCGRLSADRDFPVEIAHQLIDSIRRRGSWADKEKERTEANIATDVYSESLFRANLDQILSILTRPDDWNALDITAFYDDGGPELIARQLTVIEAEFFHSFQPEALIKFEDREVQRKLQEWRSFSDALTLWVIKSIVEHSDVVLRAKAATVFIAAAAVCKSMRNYSSALAIILGLTSSPITRLRQTDDSIQLCFKDMRTELDEFFHKRSNFGEYRAELPVNLPTVPLEVVIIKDIKISREVLPRVKSTAQPPVAPVEEMIPLQYYRNMRRTIRDLEKCRGEYKTLKKVDAIYDWLKHNTDELKNKHYDAYINELTQMSLKSEPKVRL</sequence>
<dbReference type="InterPro" id="IPR008937">
    <property type="entry name" value="Ras-like_GEF"/>
</dbReference>
<evidence type="ECO:0000313" key="6">
    <source>
        <dbReference type="EMBL" id="KZT65804.1"/>
    </source>
</evidence>
<feature type="domain" description="Ras-GEF" evidence="4">
    <location>
        <begin position="657"/>
        <end position="899"/>
    </location>
</feature>
<dbReference type="Pfam" id="PF00618">
    <property type="entry name" value="RasGEF_N"/>
    <property type="match status" value="1"/>
</dbReference>
<dbReference type="InterPro" id="IPR001895">
    <property type="entry name" value="RASGEF_cat_dom"/>
</dbReference>
<dbReference type="AlphaFoldDB" id="A0A165MKF7"/>
<dbReference type="PANTHER" id="PTHR23113">
    <property type="entry name" value="GUANINE NUCLEOTIDE EXCHANGE FACTOR"/>
    <property type="match status" value="1"/>
</dbReference>
<feature type="compositionally biased region" description="Polar residues" evidence="3">
    <location>
        <begin position="112"/>
        <end position="121"/>
    </location>
</feature>
<keyword evidence="7" id="KW-1185">Reference proteome</keyword>
<dbReference type="InterPro" id="IPR000651">
    <property type="entry name" value="Ras-like_Gua-exchang_fac_N"/>
</dbReference>
<dbReference type="EMBL" id="KV429099">
    <property type="protein sequence ID" value="KZT65804.1"/>
    <property type="molecule type" value="Genomic_DNA"/>
</dbReference>
<dbReference type="Gene3D" id="1.20.870.10">
    <property type="entry name" value="Son of sevenless (SoS) protein Chain: S domain 1"/>
    <property type="match status" value="1"/>
</dbReference>
<gene>
    <name evidence="6" type="ORF">DAEQUDRAFT_759106</name>
</gene>
<evidence type="ECO:0000256" key="1">
    <source>
        <dbReference type="ARBA" id="ARBA00022658"/>
    </source>
</evidence>
<keyword evidence="1 2" id="KW-0344">Guanine-nucleotide releasing factor</keyword>
<dbReference type="InterPro" id="IPR036964">
    <property type="entry name" value="RASGEF_cat_dom_sf"/>
</dbReference>
<feature type="region of interest" description="Disordered" evidence="3">
    <location>
        <begin position="1"/>
        <end position="139"/>
    </location>
</feature>
<dbReference type="CDD" id="cd06224">
    <property type="entry name" value="REM"/>
    <property type="match status" value="1"/>
</dbReference>
<dbReference type="PANTHER" id="PTHR23113:SF368">
    <property type="entry name" value="CELL DIVISION CONTROL PROTEIN 25"/>
    <property type="match status" value="1"/>
</dbReference>
<evidence type="ECO:0000259" key="4">
    <source>
        <dbReference type="PROSITE" id="PS50009"/>
    </source>
</evidence>